<keyword evidence="2" id="KW-0472">Membrane</keyword>
<dbReference type="Proteomes" id="UP000271974">
    <property type="component" value="Unassembled WGS sequence"/>
</dbReference>
<feature type="compositionally biased region" description="Basic and acidic residues" evidence="1">
    <location>
        <begin position="958"/>
        <end position="968"/>
    </location>
</feature>
<dbReference type="CDD" id="cd00063">
    <property type="entry name" value="FN3"/>
    <property type="match status" value="1"/>
</dbReference>
<evidence type="ECO:0000259" key="5">
    <source>
        <dbReference type="PROSITE" id="PS50853"/>
    </source>
</evidence>
<dbReference type="InterPro" id="IPR036179">
    <property type="entry name" value="Ig-like_dom_sf"/>
</dbReference>
<feature type="chain" id="PRO_5018694510" description="C-type lectin domain-containing protein" evidence="3">
    <location>
        <begin position="24"/>
        <end position="1029"/>
    </location>
</feature>
<dbReference type="SUPFAM" id="SSF48726">
    <property type="entry name" value="Immunoglobulin"/>
    <property type="match status" value="2"/>
</dbReference>
<feature type="domain" description="Fibronectin type-III" evidence="5">
    <location>
        <begin position="690"/>
        <end position="785"/>
    </location>
</feature>
<keyword evidence="2" id="KW-0812">Transmembrane</keyword>
<dbReference type="OrthoDB" id="6155944at2759"/>
<reference evidence="6 7" key="1">
    <citation type="submission" date="2019-01" db="EMBL/GenBank/DDBJ databases">
        <title>A draft genome assembly of the solar-powered sea slug Elysia chlorotica.</title>
        <authorList>
            <person name="Cai H."/>
            <person name="Li Q."/>
            <person name="Fang X."/>
            <person name="Li J."/>
            <person name="Curtis N.E."/>
            <person name="Altenburger A."/>
            <person name="Shibata T."/>
            <person name="Feng M."/>
            <person name="Maeda T."/>
            <person name="Schwartz J.A."/>
            <person name="Shigenobu S."/>
            <person name="Lundholm N."/>
            <person name="Nishiyama T."/>
            <person name="Yang H."/>
            <person name="Hasebe M."/>
            <person name="Li S."/>
            <person name="Pierce S.K."/>
            <person name="Wang J."/>
        </authorList>
    </citation>
    <scope>NUCLEOTIDE SEQUENCE [LARGE SCALE GENOMIC DNA]</scope>
    <source>
        <strain evidence="6">EC2010</strain>
        <tissue evidence="6">Whole organism of an adult</tissue>
    </source>
</reference>
<dbReference type="InterPro" id="IPR013783">
    <property type="entry name" value="Ig-like_fold"/>
</dbReference>
<feature type="signal peptide" evidence="3">
    <location>
        <begin position="1"/>
        <end position="23"/>
    </location>
</feature>
<feature type="transmembrane region" description="Helical" evidence="2">
    <location>
        <begin position="800"/>
        <end position="822"/>
    </location>
</feature>
<keyword evidence="3" id="KW-0732">Signal</keyword>
<dbReference type="InterPro" id="IPR050801">
    <property type="entry name" value="Ca-Dep_Lectins_ImmuneDev"/>
</dbReference>
<dbReference type="PROSITE" id="PS50853">
    <property type="entry name" value="FN3"/>
    <property type="match status" value="1"/>
</dbReference>
<feature type="compositionally biased region" description="Basic residues" evidence="1">
    <location>
        <begin position="942"/>
        <end position="957"/>
    </location>
</feature>
<feature type="domain" description="C-type lectin" evidence="4">
    <location>
        <begin position="37"/>
        <end position="158"/>
    </location>
</feature>
<gene>
    <name evidence="6" type="ORF">EGW08_015394</name>
</gene>
<evidence type="ECO:0000313" key="7">
    <source>
        <dbReference type="Proteomes" id="UP000271974"/>
    </source>
</evidence>
<dbReference type="CDD" id="cd00037">
    <property type="entry name" value="CLECT"/>
    <property type="match status" value="1"/>
</dbReference>
<evidence type="ECO:0000259" key="4">
    <source>
        <dbReference type="PROSITE" id="PS50041"/>
    </source>
</evidence>
<dbReference type="Gene3D" id="2.60.40.10">
    <property type="entry name" value="Immunoglobulins"/>
    <property type="match status" value="2"/>
</dbReference>
<name>A0A3S1HCX9_ELYCH</name>
<evidence type="ECO:0008006" key="8">
    <source>
        <dbReference type="Google" id="ProtNLM"/>
    </source>
</evidence>
<keyword evidence="7" id="KW-1185">Reference proteome</keyword>
<evidence type="ECO:0000256" key="2">
    <source>
        <dbReference type="SAM" id="Phobius"/>
    </source>
</evidence>
<keyword evidence="2" id="KW-1133">Transmembrane helix</keyword>
<dbReference type="InterPro" id="IPR016186">
    <property type="entry name" value="C-type_lectin-like/link_sf"/>
</dbReference>
<dbReference type="InterPro" id="IPR001304">
    <property type="entry name" value="C-type_lectin-like"/>
</dbReference>
<protein>
    <recommendedName>
        <fullName evidence="8">C-type lectin domain-containing protein</fullName>
    </recommendedName>
</protein>
<organism evidence="6 7">
    <name type="scientific">Elysia chlorotica</name>
    <name type="common">Eastern emerald elysia</name>
    <name type="synonym">Sea slug</name>
    <dbReference type="NCBI Taxonomy" id="188477"/>
    <lineage>
        <taxon>Eukaryota</taxon>
        <taxon>Metazoa</taxon>
        <taxon>Spiralia</taxon>
        <taxon>Lophotrochozoa</taxon>
        <taxon>Mollusca</taxon>
        <taxon>Gastropoda</taxon>
        <taxon>Heterobranchia</taxon>
        <taxon>Euthyneura</taxon>
        <taxon>Panpulmonata</taxon>
        <taxon>Sacoglossa</taxon>
        <taxon>Placobranchoidea</taxon>
        <taxon>Plakobranchidae</taxon>
        <taxon>Elysia</taxon>
    </lineage>
</organism>
<dbReference type="PANTHER" id="PTHR22801:SF63">
    <property type="entry name" value="C-TYPE LECTIN DOMAIN-CONTAINING PROTEIN"/>
    <property type="match status" value="1"/>
</dbReference>
<dbReference type="AlphaFoldDB" id="A0A3S1HCX9"/>
<dbReference type="Gene3D" id="3.10.100.10">
    <property type="entry name" value="Mannose-Binding Protein A, subunit A"/>
    <property type="match status" value="1"/>
</dbReference>
<evidence type="ECO:0000256" key="3">
    <source>
        <dbReference type="SAM" id="SignalP"/>
    </source>
</evidence>
<dbReference type="PROSITE" id="PS50041">
    <property type="entry name" value="C_TYPE_LECTIN_2"/>
    <property type="match status" value="1"/>
</dbReference>
<evidence type="ECO:0000313" key="6">
    <source>
        <dbReference type="EMBL" id="RUS76838.1"/>
    </source>
</evidence>
<dbReference type="SMART" id="SM00409">
    <property type="entry name" value="IG"/>
    <property type="match status" value="2"/>
</dbReference>
<dbReference type="InterPro" id="IPR003599">
    <property type="entry name" value="Ig_sub"/>
</dbReference>
<proteinExistence type="predicted"/>
<dbReference type="SMART" id="SM00034">
    <property type="entry name" value="CLECT"/>
    <property type="match status" value="1"/>
</dbReference>
<sequence length="1029" mass="115227">MMDILRKAFTCVLISIGLHQSVATDARCKDSWTFHAHTVTCMKLIDIESTYRTASGYCQSHVGGPNGDQAGWLVSIRDEKTDMFVQNLVTSNQEAFIGLSKVDGQWVWADQDRSDSGYRRWKEGNPKTEILNSYKYVAMTKDGWETVKNDPSLKFVCEMLPNTDAPVMTCPPCEEGKPALPVTCSVYSQSSYGSLEDFSMNTNMKSPLVSCNSKRCTSFADKLVAMITNENNNIWKTAVNLERPTSREDNGVKWSCSVKFEKTRSSFLSAHCTRKTFVPPKSVECTHIFSALRGVEVKCSVHGIFPKAESKWSHYIDGQKKSTLSPETSHDTSGDDKIMYDAHFTKEFKEPGQHKIDVVVNLELQFFDDVTKNKASVERTVDFVISVPDGPPFFSTKKDAKIENGLLLATVGQSVILVCQVDGGNPQVHTTTIECDNKHVKDVFGRTSWSNVSHIVSVELNITKAMDQKVCMCEAQHVTGQYKKATTITFKVEDADIIINQGLEEVEVDVGKRVRFRCVAGRNLYKLGGGDIAPIQIKKTSGIYNSFDIGNASCEMSGRYTCLEENVMDAKTSEHRVNLLVRCPLQPCSDREANKEFSVISGRPFSFRICIFAYPAPHVDIRVRRTGREHLDKKDYVATLEYIDTLRTKAYIVVNMSSSITEIGNYTIQIWQSVWHTIGYSLVPYQRPSCPESFDTKLIGSTFITLFWHPAFDRGIPQTFTVHAIDQKGDKVDIDSVLDDGGKVMTYNVTGLDELSDYCFQLSIRNDEGLTECPHLSINVTTKALPVSESSSSDGSVGTVMIYVVTISIILVLIIVLAIVLVKRKKGTIRKEKTNQPNHASLSDHSRDLIDKSDPVIGDLYATVNKPKRKIEPKPDQVYNNEVALEMHKDHNKSKSVSEENGMASKDNPVIESTVYNNTCTLYANSNTSDKTCHDDDDASKTKNKKSSNTKSKKKNTKKAEACDDKKEPTRHKKNKEDRQNKELVYVEVEIVPGEEKFRVKPAEHTEPVDYASLNFRDPSLTAAATDRH</sequence>
<dbReference type="EMBL" id="RQTK01000630">
    <property type="protein sequence ID" value="RUS76838.1"/>
    <property type="molecule type" value="Genomic_DNA"/>
</dbReference>
<accession>A0A3S1HCX9</accession>
<evidence type="ECO:0000256" key="1">
    <source>
        <dbReference type="SAM" id="MobiDB-lite"/>
    </source>
</evidence>
<feature type="region of interest" description="Disordered" evidence="1">
    <location>
        <begin position="889"/>
        <end position="910"/>
    </location>
</feature>
<dbReference type="PANTHER" id="PTHR22801">
    <property type="entry name" value="LITHOSTATHINE"/>
    <property type="match status" value="1"/>
</dbReference>
<dbReference type="SUPFAM" id="SSF49265">
    <property type="entry name" value="Fibronectin type III"/>
    <property type="match status" value="1"/>
</dbReference>
<feature type="region of interest" description="Disordered" evidence="1">
    <location>
        <begin position="925"/>
        <end position="981"/>
    </location>
</feature>
<dbReference type="InterPro" id="IPR003961">
    <property type="entry name" value="FN3_dom"/>
</dbReference>
<comment type="caution">
    <text evidence="6">The sequence shown here is derived from an EMBL/GenBank/DDBJ whole genome shotgun (WGS) entry which is preliminary data.</text>
</comment>
<dbReference type="InterPro" id="IPR036116">
    <property type="entry name" value="FN3_sf"/>
</dbReference>
<dbReference type="InterPro" id="IPR016187">
    <property type="entry name" value="CTDL_fold"/>
</dbReference>
<dbReference type="SUPFAM" id="SSF56436">
    <property type="entry name" value="C-type lectin-like"/>
    <property type="match status" value="1"/>
</dbReference>